<name>A0A0A8Z5S8_ARUDO</name>
<reference evidence="1" key="1">
    <citation type="submission" date="2014-09" db="EMBL/GenBank/DDBJ databases">
        <authorList>
            <person name="Magalhaes I.L.F."/>
            <person name="Oliveira U."/>
            <person name="Santos F.R."/>
            <person name="Vidigal T.H.D.A."/>
            <person name="Brescovit A.D."/>
            <person name="Santos A.J."/>
        </authorList>
    </citation>
    <scope>NUCLEOTIDE SEQUENCE</scope>
    <source>
        <tissue evidence="1">Shoot tissue taken approximately 20 cm above the soil surface</tissue>
    </source>
</reference>
<evidence type="ECO:0000313" key="1">
    <source>
        <dbReference type="EMBL" id="JAD34779.1"/>
    </source>
</evidence>
<organism evidence="1">
    <name type="scientific">Arundo donax</name>
    <name type="common">Giant reed</name>
    <name type="synonym">Donax arundinaceus</name>
    <dbReference type="NCBI Taxonomy" id="35708"/>
    <lineage>
        <taxon>Eukaryota</taxon>
        <taxon>Viridiplantae</taxon>
        <taxon>Streptophyta</taxon>
        <taxon>Embryophyta</taxon>
        <taxon>Tracheophyta</taxon>
        <taxon>Spermatophyta</taxon>
        <taxon>Magnoliopsida</taxon>
        <taxon>Liliopsida</taxon>
        <taxon>Poales</taxon>
        <taxon>Poaceae</taxon>
        <taxon>PACMAD clade</taxon>
        <taxon>Arundinoideae</taxon>
        <taxon>Arundineae</taxon>
        <taxon>Arundo</taxon>
    </lineage>
</organism>
<dbReference type="AlphaFoldDB" id="A0A0A8Z5S8"/>
<accession>A0A0A8Z5S8</accession>
<proteinExistence type="predicted"/>
<dbReference type="EMBL" id="GBRH01263116">
    <property type="protein sequence ID" value="JAD34779.1"/>
    <property type="molecule type" value="Transcribed_RNA"/>
</dbReference>
<sequence>MCRSNVTRSACLILEIFFS</sequence>
<protein>
    <submittedName>
        <fullName evidence="1">Uncharacterized protein</fullName>
    </submittedName>
</protein>
<reference evidence="1" key="2">
    <citation type="journal article" date="2015" name="Data Brief">
        <title>Shoot transcriptome of the giant reed, Arundo donax.</title>
        <authorList>
            <person name="Barrero R.A."/>
            <person name="Guerrero F.D."/>
            <person name="Moolhuijzen P."/>
            <person name="Goolsby J.A."/>
            <person name="Tidwell J."/>
            <person name="Bellgard S.E."/>
            <person name="Bellgard M.I."/>
        </authorList>
    </citation>
    <scope>NUCLEOTIDE SEQUENCE</scope>
    <source>
        <tissue evidence="1">Shoot tissue taken approximately 20 cm above the soil surface</tissue>
    </source>
</reference>